<evidence type="ECO:0000256" key="22">
    <source>
        <dbReference type="SAM" id="Coils"/>
    </source>
</evidence>
<dbReference type="FunFam" id="3.30.70.1230:FF:000033">
    <property type="entry name" value="Adenylate cyclase"/>
    <property type="match status" value="1"/>
</dbReference>
<dbReference type="PATRIC" id="fig|880071.3.peg.115"/>
<dbReference type="SMART" id="SM00028">
    <property type="entry name" value="TPR"/>
    <property type="match status" value="3"/>
</dbReference>
<dbReference type="GO" id="GO:0004383">
    <property type="term" value="F:guanylate cyclase activity"/>
    <property type="evidence" value="ECO:0007669"/>
    <property type="project" value="UniProtKB-EC"/>
</dbReference>
<organism evidence="26 27">
    <name type="scientific">Bernardetia litoralis (strain ATCC 23117 / DSM 6794 / NBRC 15988 / NCIMB 1366 / Fx l1 / Sio-4)</name>
    <name type="common">Flexibacter litoralis</name>
    <dbReference type="NCBI Taxonomy" id="880071"/>
    <lineage>
        <taxon>Bacteria</taxon>
        <taxon>Pseudomonadati</taxon>
        <taxon>Bacteroidota</taxon>
        <taxon>Cytophagia</taxon>
        <taxon>Cytophagales</taxon>
        <taxon>Bernardetiaceae</taxon>
        <taxon>Bernardetia</taxon>
    </lineage>
</organism>
<dbReference type="eggNOG" id="COG2114">
    <property type="taxonomic scope" value="Bacteria"/>
</dbReference>
<dbReference type="GO" id="GO:0006171">
    <property type="term" value="P:cAMP biosynthetic process"/>
    <property type="evidence" value="ECO:0007669"/>
    <property type="project" value="UniProtKB-KW"/>
</dbReference>
<evidence type="ECO:0000313" key="26">
    <source>
        <dbReference type="EMBL" id="AFM02616.1"/>
    </source>
</evidence>
<keyword evidence="8 24" id="KW-0732">Signal</keyword>
<dbReference type="SUPFAM" id="SSF48452">
    <property type="entry name" value="TPR-like"/>
    <property type="match status" value="1"/>
</dbReference>
<name>I4AF81_BERLS</name>
<evidence type="ECO:0000256" key="4">
    <source>
        <dbReference type="ARBA" id="ARBA00012202"/>
    </source>
</evidence>
<dbReference type="GO" id="GO:0004016">
    <property type="term" value="F:adenylate cyclase activity"/>
    <property type="evidence" value="ECO:0007669"/>
    <property type="project" value="UniProtKB-EC"/>
</dbReference>
<comment type="similarity">
    <text evidence="21">Belongs to the adenylyl cyclase class-4/guanylyl cyclase family.</text>
</comment>
<dbReference type="eggNOG" id="COG0457">
    <property type="taxonomic scope" value="Bacteria"/>
</dbReference>
<keyword evidence="11" id="KW-0460">Magnesium</keyword>
<evidence type="ECO:0000256" key="5">
    <source>
        <dbReference type="ARBA" id="ARBA00021420"/>
    </source>
</evidence>
<dbReference type="Pfam" id="PF13424">
    <property type="entry name" value="TPR_12"/>
    <property type="match status" value="1"/>
</dbReference>
<keyword evidence="20" id="KW-0802">TPR repeat</keyword>
<evidence type="ECO:0000313" key="27">
    <source>
        <dbReference type="Proteomes" id="UP000006054"/>
    </source>
</evidence>
<keyword evidence="22" id="KW-0175">Coiled coil</keyword>
<keyword evidence="7" id="KW-0479">Metal-binding</keyword>
<evidence type="ECO:0000256" key="12">
    <source>
        <dbReference type="ARBA" id="ARBA00022989"/>
    </source>
</evidence>
<keyword evidence="10" id="KW-0067">ATP-binding</keyword>
<feature type="signal peptide" evidence="24">
    <location>
        <begin position="1"/>
        <end position="30"/>
    </location>
</feature>
<evidence type="ECO:0000256" key="3">
    <source>
        <dbReference type="ARBA" id="ARBA00012201"/>
    </source>
</evidence>
<evidence type="ECO:0000256" key="19">
    <source>
        <dbReference type="ARBA" id="ARBA00064436"/>
    </source>
</evidence>
<dbReference type="Pfam" id="PF00211">
    <property type="entry name" value="Guanylate_cyc"/>
    <property type="match status" value="1"/>
</dbReference>
<keyword evidence="12 23" id="KW-1133">Transmembrane helix</keyword>
<evidence type="ECO:0000256" key="14">
    <source>
        <dbReference type="ARBA" id="ARBA00023136"/>
    </source>
</evidence>
<dbReference type="GO" id="GO:0035556">
    <property type="term" value="P:intracellular signal transduction"/>
    <property type="evidence" value="ECO:0007669"/>
    <property type="project" value="InterPro"/>
</dbReference>
<evidence type="ECO:0000256" key="2">
    <source>
        <dbReference type="ARBA" id="ARBA00004479"/>
    </source>
</evidence>
<dbReference type="AlphaFoldDB" id="I4AF81"/>
<dbReference type="Proteomes" id="UP000006054">
    <property type="component" value="Chromosome"/>
</dbReference>
<evidence type="ECO:0000256" key="11">
    <source>
        <dbReference type="ARBA" id="ARBA00022842"/>
    </source>
</evidence>
<comment type="subunit">
    <text evidence="19">Homodimer. Can also exist as monomer.</text>
</comment>
<keyword evidence="6 23" id="KW-0812">Transmembrane</keyword>
<keyword evidence="15 21" id="KW-0456">Lyase</keyword>
<comment type="catalytic activity">
    <reaction evidence="1">
        <text>ATP = 3',5'-cyclic AMP + diphosphate</text>
        <dbReference type="Rhea" id="RHEA:15389"/>
        <dbReference type="ChEBI" id="CHEBI:30616"/>
        <dbReference type="ChEBI" id="CHEBI:33019"/>
        <dbReference type="ChEBI" id="CHEBI:58165"/>
        <dbReference type="EC" id="4.6.1.1"/>
    </reaction>
</comment>
<evidence type="ECO:0000256" key="21">
    <source>
        <dbReference type="RuleBase" id="RU000405"/>
    </source>
</evidence>
<dbReference type="InterPro" id="IPR011990">
    <property type="entry name" value="TPR-like_helical_dom_sf"/>
</dbReference>
<evidence type="ECO:0000256" key="18">
    <source>
        <dbReference type="ARBA" id="ARBA00032637"/>
    </source>
</evidence>
<sequence precursor="true">MQNFTSQNKLLFSFLFFIMCLFLIPQNSFAQSLETQYKLAVNKSRPNKAGKIAYQIGQGYYKDGNEKEAINYLNKAYSHSANVKDYDNLGKIYSLLGGIYKKQKRYNDAITNYEKAAKVYDLLGNKKKVASSYYLGGVLYAETKQYNRAIYNFEETMRIARQANDAKLILQSTEYLSKVHKAKGDNSNAQLYANLTEKIRNPAEKVINLEEKKDNVLKDSLNFTASELKKKKEEVAVITNQQKLITQQQIDELLAENSIKADSLKDVFAHIEALEAENKADEKLFTYIVGGVAFFAIILIIFIIIQSSTVRAKKKANKELESANYELAAKNEEIEQQKETIEQEKERSEALLLNILPKEIAEELKHNVELRPRSYDQVTVIFTDFKGFTQAAELLTPEELIDELAECFSEFDTICERWNLERIKTIGDAYMCAGGVPTANYTNPVDAVSAAMEMQEVIEQLKQKKILQGKPYFDMRLGIHTGAVVAGVVGKKRFAYDIWGDTVNLAARMESSGEIGRVNISEYTYSLVRDYFFCSYRGKVQAKNKGEVDMYFVVSKF</sequence>
<dbReference type="PROSITE" id="PS50005">
    <property type="entry name" value="TPR"/>
    <property type="match status" value="2"/>
</dbReference>
<dbReference type="SMART" id="SM00044">
    <property type="entry name" value="CYCc"/>
    <property type="match status" value="1"/>
</dbReference>
<evidence type="ECO:0000256" key="23">
    <source>
        <dbReference type="SAM" id="Phobius"/>
    </source>
</evidence>
<dbReference type="Gene3D" id="1.25.40.10">
    <property type="entry name" value="Tetratricopeptide repeat domain"/>
    <property type="match status" value="1"/>
</dbReference>
<evidence type="ECO:0000256" key="10">
    <source>
        <dbReference type="ARBA" id="ARBA00022840"/>
    </source>
</evidence>
<evidence type="ECO:0000256" key="9">
    <source>
        <dbReference type="ARBA" id="ARBA00022741"/>
    </source>
</evidence>
<protein>
    <recommendedName>
        <fullName evidence="5">Adenylate cyclase</fullName>
        <ecNumber evidence="3">4.6.1.1</ecNumber>
        <ecNumber evidence="4">4.6.1.2</ecNumber>
    </recommendedName>
    <alternativeName>
        <fullName evidence="17">ATP pyrophosphate-lyase</fullName>
    </alternativeName>
    <alternativeName>
        <fullName evidence="18">Adenylyl cyclase</fullName>
    </alternativeName>
</protein>
<gene>
    <name evidence="26" type="ordered locus">Fleli_0116</name>
</gene>
<dbReference type="Pfam" id="PF07701">
    <property type="entry name" value="HNOBA"/>
    <property type="match status" value="1"/>
</dbReference>
<evidence type="ECO:0000256" key="13">
    <source>
        <dbReference type="ARBA" id="ARBA00022998"/>
    </source>
</evidence>
<dbReference type="Gene3D" id="3.30.70.1230">
    <property type="entry name" value="Nucleotide cyclase"/>
    <property type="match status" value="1"/>
</dbReference>
<dbReference type="PROSITE" id="PS50125">
    <property type="entry name" value="GUANYLATE_CYCLASE_2"/>
    <property type="match status" value="1"/>
</dbReference>
<dbReference type="HOGENOM" id="CLU_028267_0_0_10"/>
<dbReference type="CDD" id="cd07302">
    <property type="entry name" value="CHD"/>
    <property type="match status" value="1"/>
</dbReference>
<evidence type="ECO:0000256" key="8">
    <source>
        <dbReference type="ARBA" id="ARBA00022729"/>
    </source>
</evidence>
<dbReference type="InterPro" id="IPR001054">
    <property type="entry name" value="A/G_cyclase"/>
</dbReference>
<dbReference type="GO" id="GO:0046872">
    <property type="term" value="F:metal ion binding"/>
    <property type="evidence" value="ECO:0007669"/>
    <property type="project" value="UniProtKB-KW"/>
</dbReference>
<dbReference type="PANTHER" id="PTHR11920:SF335">
    <property type="entry name" value="GUANYLATE CYCLASE"/>
    <property type="match status" value="1"/>
</dbReference>
<evidence type="ECO:0000256" key="15">
    <source>
        <dbReference type="ARBA" id="ARBA00023239"/>
    </source>
</evidence>
<reference evidence="27" key="1">
    <citation type="submission" date="2012-06" db="EMBL/GenBank/DDBJ databases">
        <title>The complete genome of Flexibacter litoralis DSM 6794.</title>
        <authorList>
            <person name="Lucas S."/>
            <person name="Copeland A."/>
            <person name="Lapidus A."/>
            <person name="Glavina del Rio T."/>
            <person name="Dalin E."/>
            <person name="Tice H."/>
            <person name="Bruce D."/>
            <person name="Goodwin L."/>
            <person name="Pitluck S."/>
            <person name="Peters L."/>
            <person name="Ovchinnikova G."/>
            <person name="Lu M."/>
            <person name="Kyrpides N."/>
            <person name="Mavromatis K."/>
            <person name="Ivanova N."/>
            <person name="Brettin T."/>
            <person name="Detter J.C."/>
            <person name="Han C."/>
            <person name="Larimer F."/>
            <person name="Land M."/>
            <person name="Hauser L."/>
            <person name="Markowitz V."/>
            <person name="Cheng J.-F."/>
            <person name="Hugenholtz P."/>
            <person name="Woyke T."/>
            <person name="Wu D."/>
            <person name="Spring S."/>
            <person name="Lang E."/>
            <person name="Kopitz M."/>
            <person name="Brambilla E."/>
            <person name="Klenk H.-P."/>
            <person name="Eisen J.A."/>
        </authorList>
    </citation>
    <scope>NUCLEOTIDE SEQUENCE [LARGE SCALE GENOMIC DNA]</scope>
    <source>
        <strain evidence="27">ATCC 23117 / DSM 6794 / NBRC 15988 / NCIMB 1366 / Sio-4</strain>
    </source>
</reference>
<feature type="repeat" description="TPR" evidence="20">
    <location>
        <begin position="130"/>
        <end position="163"/>
    </location>
</feature>
<evidence type="ECO:0000256" key="24">
    <source>
        <dbReference type="SAM" id="SignalP"/>
    </source>
</evidence>
<feature type="repeat" description="TPR" evidence="20">
    <location>
        <begin position="90"/>
        <end position="123"/>
    </location>
</feature>
<keyword evidence="9" id="KW-0547">Nucleotide-binding</keyword>
<evidence type="ECO:0000256" key="20">
    <source>
        <dbReference type="PROSITE-ProRule" id="PRU00339"/>
    </source>
</evidence>
<evidence type="ECO:0000256" key="6">
    <source>
        <dbReference type="ARBA" id="ARBA00022692"/>
    </source>
</evidence>
<dbReference type="InterPro" id="IPR018297">
    <property type="entry name" value="A/G_cyclase_CS"/>
</dbReference>
<evidence type="ECO:0000256" key="16">
    <source>
        <dbReference type="ARBA" id="ARBA00023293"/>
    </source>
</evidence>
<dbReference type="EC" id="4.6.1.1" evidence="3"/>
<dbReference type="EC" id="4.6.1.2" evidence="4"/>
<dbReference type="InterPro" id="IPR011645">
    <property type="entry name" value="HNOB_dom_associated"/>
</dbReference>
<dbReference type="GO" id="GO:0005886">
    <property type="term" value="C:plasma membrane"/>
    <property type="evidence" value="ECO:0007669"/>
    <property type="project" value="UniProtKB-ARBA"/>
</dbReference>
<feature type="domain" description="Guanylate cyclase" evidence="25">
    <location>
        <begin position="379"/>
        <end position="510"/>
    </location>
</feature>
<proteinExistence type="inferred from homology"/>
<keyword evidence="14 23" id="KW-0472">Membrane</keyword>
<dbReference type="GO" id="GO:0005524">
    <property type="term" value="F:ATP binding"/>
    <property type="evidence" value="ECO:0007669"/>
    <property type="project" value="UniProtKB-KW"/>
</dbReference>
<accession>I4AF81</accession>
<dbReference type="RefSeq" id="WP_014796084.1">
    <property type="nucleotide sequence ID" value="NC_018018.1"/>
</dbReference>
<dbReference type="Gene3D" id="6.10.250.780">
    <property type="match status" value="1"/>
</dbReference>
<dbReference type="InterPro" id="IPR050401">
    <property type="entry name" value="Cyclic_nucleotide_synthase"/>
</dbReference>
<evidence type="ECO:0000259" key="25">
    <source>
        <dbReference type="PROSITE" id="PS50125"/>
    </source>
</evidence>
<dbReference type="PROSITE" id="PS00452">
    <property type="entry name" value="GUANYLATE_CYCLASE_1"/>
    <property type="match status" value="1"/>
</dbReference>
<dbReference type="InterPro" id="IPR029787">
    <property type="entry name" value="Nucleotide_cyclase"/>
</dbReference>
<dbReference type="EMBL" id="CP003345">
    <property type="protein sequence ID" value="AFM02616.1"/>
    <property type="molecule type" value="Genomic_DNA"/>
</dbReference>
<dbReference type="STRING" id="880071.Fleli_0116"/>
<keyword evidence="16" id="KW-0141">cGMP biosynthesis</keyword>
<evidence type="ECO:0000256" key="17">
    <source>
        <dbReference type="ARBA" id="ARBA00032597"/>
    </source>
</evidence>
<keyword evidence="27" id="KW-1185">Reference proteome</keyword>
<keyword evidence="13" id="KW-0115">cAMP biosynthesis</keyword>
<dbReference type="InterPro" id="IPR019734">
    <property type="entry name" value="TPR_rpt"/>
</dbReference>
<comment type="subcellular location">
    <subcellularLocation>
        <location evidence="2">Membrane</location>
        <topology evidence="2">Single-pass type I membrane protein</topology>
    </subcellularLocation>
</comment>
<dbReference type="SUPFAM" id="SSF55073">
    <property type="entry name" value="Nucleotide cyclase"/>
    <property type="match status" value="1"/>
</dbReference>
<evidence type="ECO:0000256" key="1">
    <source>
        <dbReference type="ARBA" id="ARBA00001593"/>
    </source>
</evidence>
<dbReference type="KEGG" id="fli:Fleli_0116"/>
<feature type="coiled-coil region" evidence="22">
    <location>
        <begin position="313"/>
        <end position="354"/>
    </location>
</feature>
<evidence type="ECO:0000256" key="7">
    <source>
        <dbReference type="ARBA" id="ARBA00022723"/>
    </source>
</evidence>
<dbReference type="PANTHER" id="PTHR11920">
    <property type="entry name" value="GUANYLYL CYCLASE"/>
    <property type="match status" value="1"/>
</dbReference>
<feature type="chain" id="PRO_5003685188" description="Adenylate cyclase" evidence="24">
    <location>
        <begin position="31"/>
        <end position="557"/>
    </location>
</feature>
<feature type="transmembrane region" description="Helical" evidence="23">
    <location>
        <begin position="284"/>
        <end position="305"/>
    </location>
</feature>